<organism evidence="1 2">
    <name type="scientific">Pleurotus cornucopiae</name>
    <name type="common">Cornucopia mushroom</name>
    <dbReference type="NCBI Taxonomy" id="5321"/>
    <lineage>
        <taxon>Eukaryota</taxon>
        <taxon>Fungi</taxon>
        <taxon>Dikarya</taxon>
        <taxon>Basidiomycota</taxon>
        <taxon>Agaricomycotina</taxon>
        <taxon>Agaricomycetes</taxon>
        <taxon>Agaricomycetidae</taxon>
        <taxon>Agaricales</taxon>
        <taxon>Pleurotineae</taxon>
        <taxon>Pleurotaceae</taxon>
        <taxon>Pleurotus</taxon>
    </lineage>
</organism>
<accession>A0ACB7ITE6</accession>
<gene>
    <name evidence="1" type="ORF">CCMSSC00406_0002405</name>
</gene>
<reference evidence="1 2" key="1">
    <citation type="journal article" date="2021" name="Appl. Environ. Microbiol.">
        <title>Genetic linkage and physical mapping for an oyster mushroom Pleurotus cornucopiae and QTL analysis for the trait cap color.</title>
        <authorList>
            <person name="Zhang Y."/>
            <person name="Gao W."/>
            <person name="Sonnenberg A."/>
            <person name="Chen Q."/>
            <person name="Zhang J."/>
            <person name="Huang C."/>
        </authorList>
    </citation>
    <scope>NUCLEOTIDE SEQUENCE [LARGE SCALE GENOMIC DNA]</scope>
    <source>
        <strain evidence="1">CCMSSC00406</strain>
    </source>
</reference>
<comment type="caution">
    <text evidence="1">The sequence shown here is derived from an EMBL/GenBank/DDBJ whole genome shotgun (WGS) entry which is preliminary data.</text>
</comment>
<name>A0ACB7ITE6_PLECO</name>
<dbReference type="Proteomes" id="UP000824881">
    <property type="component" value="Unassembled WGS sequence"/>
</dbReference>
<dbReference type="EMBL" id="WQMT02000007">
    <property type="protein sequence ID" value="KAG9220995.1"/>
    <property type="molecule type" value="Genomic_DNA"/>
</dbReference>
<protein>
    <submittedName>
        <fullName evidence="1">Uncharacterized protein</fullName>
    </submittedName>
</protein>
<proteinExistence type="predicted"/>
<sequence length="1061" mass="117978">MSEVNGSQQSQATKRQRSRRPPRGNQNAAAATSSSGNGIGGIRNNQTNANANANTKHKRGEIPCRAWRAGSCAKGAKCWFGHDPEAQRHRSTLQAQVRQLEEQARERNRIKEHEDEEREIARVREEARVRVQREQREQARIEEEARIQEALRVREAARLARLAEQEALRKASDAEYQTRMAEIARKEAARTTQFFILGSLVTFGAGLDVRHLITGFECCTVQIKNLPADAREAEIANIFLDQGIDAGRFQIQESRVTPEGVRTAAVVTDAESGMAMAAGLEGVEFREEKLVFEVGSYNLPGGMGTSAVRDTDVLTISWRSPSVRFVAEFSDMEETRRHVQALNGKVLMGRRVRVTVNTPPPGRGIKGFNPNSIMINNLSPIVDEESIRQFTGTPSVRRMRQPVTQQRDQEVMDALRRHIAVISDGLQSLDEVINGQKTLDGIATVKARFKSSDAAERVHHTLSDGTFARSMGIKESVFWVHLPVPMQYTITVPTVQYAAQKHQWDALVESIKDKSACNLVIHEQRNMDVVRMRLLGKVKEAVGALKVRVENLAAGEKIEGWHPSLGYSKSQFVRTVAQDTGGFLRADHRRKVLKAYGKPDVVDAIRTMVEAELQKLASRECTLNIPRQSVGFFLRRGVPALQEMFGAEHVRFNPASGMITVRGEEARHTLRGFIDQAAEEAKIAVAASASTDQICPVCYDSATNPLVLGCAHVYCTPCMRHLLTSAEEADNFPMTCVGEACAEPIPIPIVQRFLPPADVTHLLEAAFTSYVTRNPQSLKYCRTPDCTQIYRASEGRAGSGCTVQCPSCFSSVCAACHEDGHEGMSCEGARVSMDRDGLSEAWIRQMKKCPTCQAPIEKAGGCNHMACRCGAHICWRCMGVFSAETIYGHMNAAHGGIHDEEVVPEHVNYEEQELVMRQAREARELLPLPPLPGLVLPPPAQIPWERAVDDAAGLREHIRRVNEAGEQRRAARAAEVRALAQQQRHLEAVREAAAAEEQRLAAARRARAAQLRAQVRQQWHLEDVRAAEIDYLREAQAGVNERANERERMRREEGGWGCMIM</sequence>
<keyword evidence="2" id="KW-1185">Reference proteome</keyword>
<evidence type="ECO:0000313" key="2">
    <source>
        <dbReference type="Proteomes" id="UP000824881"/>
    </source>
</evidence>
<evidence type="ECO:0000313" key="1">
    <source>
        <dbReference type="EMBL" id="KAG9220995.1"/>
    </source>
</evidence>